<proteinExistence type="predicted"/>
<dbReference type="AlphaFoldDB" id="A0A927H2J3"/>
<dbReference type="RefSeq" id="WP_190930152.1">
    <property type="nucleotide sequence ID" value="NZ_JACXJA010000030.1"/>
</dbReference>
<evidence type="ECO:0000313" key="2">
    <source>
        <dbReference type="Proteomes" id="UP000639396"/>
    </source>
</evidence>
<name>A0A927H2J3_9BACL</name>
<protein>
    <submittedName>
        <fullName evidence="1">Uncharacterized protein</fullName>
    </submittedName>
</protein>
<gene>
    <name evidence="1" type="ORF">IDH45_21295</name>
</gene>
<sequence>MNIHEDKSKERLIGKPRLSRRKMLAILGSTGAALAAGSTVVWATSHQAGNGNMQMTLLELTTAQNLEENQVIRTTGYYTAGDGGGAEYIVRTAQLPEDGGSVINLQNGLQAHLLAGQSVNYYMFGAKGDGVNDDGVQIKKAHVYANSAKLPVVQLTGEFWIKQTNLITIQTNVQWGQTILHIDESYNTRDKQRFLISSAKPQQTITLSAADKASLLSKLKPGTTIISELAPYKNCLVIVADSNDRIGIRAGYQGNTGWAKEELFAVEEHGRIIGDIAWTFQNYTSLIAYPCDDHYLVVDGGTIYLSGDNPGQNQGYWYNGFTVSRSRTIIRNQWVGLEPGNADISLEPRHGFYTFSRSYDVTLENVRLLPWEKNRPGTDQDVLHGTYGIGGSRVLNATFRNVTAEGSTIHWGVFGTNLFKNFRVENCRLNRIDVHFHCWNLYVRDSEIGYHGFTLTGGGDLFVENTKRFGNDFLSFRQDYGAKWDGHIRLTNCRLVVTNPNSEARALNFSPSNFDYKYPIGYGQSIRVHNFVFDYVANPAGTGVCRVMKTAAFSATSQGHRLFFPQLIEFVGVTVTGRDKGVRIMEIPDPFGYDVRKSGGYDDQQVRTNCHMRFENIQCEKTPVQASQSATHVNFLLGGLGSAPYTDDRALYPKIEMINCGDLFVHFKGASADVRMAGCRVNSIDAYEGGPMRGRIVFDACDIQADVVEDNKNFYFLSPTHGVTFLNCTIHPPIVDGTARPDLLARYEFIDVNNKLQHSHLNTRLSKALHDYFATAGISVLPEYIDMLKSHHEKDSIWMARRKGSTADRPAPSKFQSEIGYLYYDTDLGRMIVWNGTAWALPAAETGSGHFYGAVNAQTPAGGAVLKRAEGHPTQEVLMTRAGRLTACISHIAAGSDTAATFDIWKNGQLWIGGLAAIGNAGETHSLPFPPAADPSFSANDRLGVRVHKPSSAEYNGTIDLLASYSDNL</sequence>
<evidence type="ECO:0000313" key="1">
    <source>
        <dbReference type="EMBL" id="MBD2864529.1"/>
    </source>
</evidence>
<reference evidence="1" key="1">
    <citation type="submission" date="2020-09" db="EMBL/GenBank/DDBJ databases">
        <title>A novel bacterium of genus Paenibacillus, isolated from South China Sea.</title>
        <authorList>
            <person name="Huang H."/>
            <person name="Mo K."/>
            <person name="Hu Y."/>
        </authorList>
    </citation>
    <scope>NUCLEOTIDE SEQUENCE</scope>
    <source>
        <strain evidence="1">IB182363</strain>
    </source>
</reference>
<comment type="caution">
    <text evidence="1">The sequence shown here is derived from an EMBL/GenBank/DDBJ whole genome shotgun (WGS) entry which is preliminary data.</text>
</comment>
<dbReference type="PROSITE" id="PS51318">
    <property type="entry name" value="TAT"/>
    <property type="match status" value="1"/>
</dbReference>
<dbReference type="InterPro" id="IPR006311">
    <property type="entry name" value="TAT_signal"/>
</dbReference>
<accession>A0A927H2J3</accession>
<dbReference type="Proteomes" id="UP000639396">
    <property type="component" value="Unassembled WGS sequence"/>
</dbReference>
<dbReference type="Gene3D" id="2.160.20.10">
    <property type="entry name" value="Single-stranded right-handed beta-helix, Pectin lyase-like"/>
    <property type="match status" value="1"/>
</dbReference>
<organism evidence="1 2">
    <name type="scientific">Paenibacillus oceani</name>
    <dbReference type="NCBI Taxonomy" id="2772510"/>
    <lineage>
        <taxon>Bacteria</taxon>
        <taxon>Bacillati</taxon>
        <taxon>Bacillota</taxon>
        <taxon>Bacilli</taxon>
        <taxon>Bacillales</taxon>
        <taxon>Paenibacillaceae</taxon>
        <taxon>Paenibacillus</taxon>
    </lineage>
</organism>
<keyword evidence="2" id="KW-1185">Reference proteome</keyword>
<dbReference type="InterPro" id="IPR012334">
    <property type="entry name" value="Pectin_lyas_fold"/>
</dbReference>
<dbReference type="EMBL" id="JACXJA010000030">
    <property type="protein sequence ID" value="MBD2864529.1"/>
    <property type="molecule type" value="Genomic_DNA"/>
</dbReference>
<dbReference type="InterPro" id="IPR011050">
    <property type="entry name" value="Pectin_lyase_fold/virulence"/>
</dbReference>
<dbReference type="SUPFAM" id="SSF51126">
    <property type="entry name" value="Pectin lyase-like"/>
    <property type="match status" value="1"/>
</dbReference>